<gene>
    <name evidence="12" type="ORF">GJV85_07085</name>
</gene>
<dbReference type="EMBL" id="CP046072">
    <property type="protein sequence ID" value="QSZ43095.1"/>
    <property type="molecule type" value="Genomic_DNA"/>
</dbReference>
<keyword evidence="3 10" id="KW-0285">Flavoprotein</keyword>
<comment type="similarity">
    <text evidence="10">Belongs to the ApbE family.</text>
</comment>
<sequence length="296" mass="33434">MGTIVTLSLEENNKRHFKPAFEILNEVENSLSSYKKSSQISLLNKNKRATLDSYSYEALCLGLEYAKITDGYFNVAIGSITKDLYRFGEDERVPSRDELRRSDTSLNSLAFNKKEAHIDARVKIDLGGMGKGFGVDKVSDYLKEKSVSYAVIALSGDIRCLGSCTINVQNPFSDEPFAEFETLKEEMGVSTSGNYNRYVKQMKNNHLINPKTKESQDNFISITLISELKSSDLDAYATAVSVMPRKQAYKFLDGLNIAYIILERDRKLVVSENIKEYVKDLVINDAIKNKPKRIEN</sequence>
<evidence type="ECO:0000256" key="11">
    <source>
        <dbReference type="PIRSR" id="PIRSR006268-2"/>
    </source>
</evidence>
<dbReference type="PANTHER" id="PTHR30040:SF2">
    <property type="entry name" value="FAD:PROTEIN FMN TRANSFERASE"/>
    <property type="match status" value="1"/>
</dbReference>
<evidence type="ECO:0000256" key="9">
    <source>
        <dbReference type="ARBA" id="ARBA00048540"/>
    </source>
</evidence>
<dbReference type="InterPro" id="IPR003374">
    <property type="entry name" value="ApbE-like_sf"/>
</dbReference>
<keyword evidence="13" id="KW-1185">Reference proteome</keyword>
<dbReference type="AlphaFoldDB" id="A0A975B2U7"/>
<evidence type="ECO:0000256" key="8">
    <source>
        <dbReference type="ARBA" id="ARBA00031306"/>
    </source>
</evidence>
<dbReference type="Proteomes" id="UP000671852">
    <property type="component" value="Chromosome"/>
</dbReference>
<keyword evidence="7 10" id="KW-0460">Magnesium</keyword>
<reference evidence="12" key="1">
    <citation type="submission" date="2019-11" db="EMBL/GenBank/DDBJ databases">
        <authorList>
            <person name="Kojima H."/>
        </authorList>
    </citation>
    <scope>NUCLEOTIDE SEQUENCE</scope>
    <source>
        <strain evidence="12">H1576</strain>
    </source>
</reference>
<accession>A0A975B2U7</accession>
<proteinExistence type="inferred from homology"/>
<dbReference type="PANTHER" id="PTHR30040">
    <property type="entry name" value="THIAMINE BIOSYNTHESIS LIPOPROTEIN APBE"/>
    <property type="match status" value="1"/>
</dbReference>
<dbReference type="GO" id="GO:0016740">
    <property type="term" value="F:transferase activity"/>
    <property type="evidence" value="ECO:0007669"/>
    <property type="project" value="UniProtKB-UniRule"/>
</dbReference>
<evidence type="ECO:0000256" key="2">
    <source>
        <dbReference type="ARBA" id="ARBA00016337"/>
    </source>
</evidence>
<feature type="binding site" evidence="11">
    <location>
        <position position="128"/>
    </location>
    <ligand>
        <name>Mg(2+)</name>
        <dbReference type="ChEBI" id="CHEBI:18420"/>
    </ligand>
</feature>
<keyword evidence="5 10" id="KW-0479">Metal-binding</keyword>
<comment type="catalytic activity">
    <reaction evidence="9 10">
        <text>L-threonyl-[protein] + FAD = FMN-L-threonyl-[protein] + AMP + H(+)</text>
        <dbReference type="Rhea" id="RHEA:36847"/>
        <dbReference type="Rhea" id="RHEA-COMP:11060"/>
        <dbReference type="Rhea" id="RHEA-COMP:11061"/>
        <dbReference type="ChEBI" id="CHEBI:15378"/>
        <dbReference type="ChEBI" id="CHEBI:30013"/>
        <dbReference type="ChEBI" id="CHEBI:57692"/>
        <dbReference type="ChEBI" id="CHEBI:74257"/>
        <dbReference type="ChEBI" id="CHEBI:456215"/>
        <dbReference type="EC" id="2.7.1.180"/>
    </reaction>
</comment>
<evidence type="ECO:0000313" key="12">
    <source>
        <dbReference type="EMBL" id="QSZ43095.1"/>
    </source>
</evidence>
<evidence type="ECO:0000256" key="1">
    <source>
        <dbReference type="ARBA" id="ARBA00011955"/>
    </source>
</evidence>
<evidence type="ECO:0000256" key="4">
    <source>
        <dbReference type="ARBA" id="ARBA00022679"/>
    </source>
</evidence>
<reference evidence="12" key="2">
    <citation type="submission" date="2021-04" db="EMBL/GenBank/DDBJ databases">
        <title>Isolation and characterization of a novel species of the genus Sulfurimonas.</title>
        <authorList>
            <person name="Fukui M."/>
        </authorList>
    </citation>
    <scope>NUCLEOTIDE SEQUENCE</scope>
    <source>
        <strain evidence="12">H1576</strain>
    </source>
</reference>
<evidence type="ECO:0000256" key="6">
    <source>
        <dbReference type="ARBA" id="ARBA00022827"/>
    </source>
</evidence>
<keyword evidence="6 10" id="KW-0274">FAD</keyword>
<dbReference type="InterPro" id="IPR024932">
    <property type="entry name" value="ApbE"/>
</dbReference>
<dbReference type="KEGG" id="saqt:GJV85_07085"/>
<organism evidence="12 13">
    <name type="scientific">Sulfurimonas aquatica</name>
    <dbReference type="NCBI Taxonomy" id="2672570"/>
    <lineage>
        <taxon>Bacteria</taxon>
        <taxon>Pseudomonadati</taxon>
        <taxon>Campylobacterota</taxon>
        <taxon>Epsilonproteobacteria</taxon>
        <taxon>Campylobacterales</taxon>
        <taxon>Sulfurimonadaceae</taxon>
        <taxon>Sulfurimonas</taxon>
    </lineage>
</organism>
<feature type="binding site" evidence="11">
    <location>
        <position position="238"/>
    </location>
    <ligand>
        <name>Mg(2+)</name>
        <dbReference type="ChEBI" id="CHEBI:18420"/>
    </ligand>
</feature>
<dbReference type="Pfam" id="PF02424">
    <property type="entry name" value="ApbE"/>
    <property type="match status" value="1"/>
</dbReference>
<dbReference type="SUPFAM" id="SSF143631">
    <property type="entry name" value="ApbE-like"/>
    <property type="match status" value="1"/>
</dbReference>
<dbReference type="PIRSF" id="PIRSF006268">
    <property type="entry name" value="ApbE"/>
    <property type="match status" value="1"/>
</dbReference>
<dbReference type="Gene3D" id="3.10.520.10">
    <property type="entry name" value="ApbE-like domains"/>
    <property type="match status" value="1"/>
</dbReference>
<evidence type="ECO:0000256" key="5">
    <source>
        <dbReference type="ARBA" id="ARBA00022723"/>
    </source>
</evidence>
<comment type="cofactor">
    <cofactor evidence="11">
        <name>Mg(2+)</name>
        <dbReference type="ChEBI" id="CHEBI:18420"/>
    </cofactor>
    <cofactor evidence="11">
        <name>Mn(2+)</name>
        <dbReference type="ChEBI" id="CHEBI:29035"/>
    </cofactor>
    <text evidence="11">Magnesium. Can also use manganese.</text>
</comment>
<name>A0A975B2U7_9BACT</name>
<dbReference type="EC" id="2.7.1.180" evidence="1 10"/>
<evidence type="ECO:0000256" key="7">
    <source>
        <dbReference type="ARBA" id="ARBA00022842"/>
    </source>
</evidence>
<evidence type="ECO:0000313" key="13">
    <source>
        <dbReference type="Proteomes" id="UP000671852"/>
    </source>
</evidence>
<keyword evidence="4 10" id="KW-0808">Transferase</keyword>
<dbReference type="GO" id="GO:0046872">
    <property type="term" value="F:metal ion binding"/>
    <property type="evidence" value="ECO:0007669"/>
    <property type="project" value="UniProtKB-UniRule"/>
</dbReference>
<evidence type="ECO:0000256" key="3">
    <source>
        <dbReference type="ARBA" id="ARBA00022630"/>
    </source>
</evidence>
<feature type="binding site" evidence="11">
    <location>
        <position position="234"/>
    </location>
    <ligand>
        <name>Mg(2+)</name>
        <dbReference type="ChEBI" id="CHEBI:18420"/>
    </ligand>
</feature>
<evidence type="ECO:0000256" key="10">
    <source>
        <dbReference type="PIRNR" id="PIRNR006268"/>
    </source>
</evidence>
<protein>
    <recommendedName>
        <fullName evidence="2 10">FAD:protein FMN transferase</fullName>
        <ecNumber evidence="1 10">2.7.1.180</ecNumber>
    </recommendedName>
    <alternativeName>
        <fullName evidence="8 10">Flavin transferase</fullName>
    </alternativeName>
</protein>